<reference evidence="1 2" key="1">
    <citation type="journal article" date="2010" name="PLoS ONE">
        <title>The Waddlia genome: a window into chlamydial biology.</title>
        <authorList>
            <person name="Bertelli C."/>
            <person name="Collyn F."/>
            <person name="Croxatto A."/>
            <person name="Ruckert C."/>
            <person name="Polkinghorne A."/>
            <person name="Kebbi-Beghdadi C."/>
            <person name="Goesmann A."/>
            <person name="Vaughan L."/>
            <person name="Greub G."/>
        </authorList>
    </citation>
    <scope>NUCLEOTIDE SEQUENCE [LARGE SCALE GENOMIC DNA]</scope>
    <source>
        <strain evidence="2">ATCC VR-1470 / WSU 86-1044</strain>
    </source>
</reference>
<organism evidence="1 2">
    <name type="scientific">Waddlia chondrophila (strain ATCC VR-1470 / WSU 86-1044)</name>
    <dbReference type="NCBI Taxonomy" id="716544"/>
    <lineage>
        <taxon>Bacteria</taxon>
        <taxon>Pseudomonadati</taxon>
        <taxon>Chlamydiota</taxon>
        <taxon>Chlamydiia</taxon>
        <taxon>Parachlamydiales</taxon>
        <taxon>Waddliaceae</taxon>
        <taxon>Waddlia</taxon>
    </lineage>
</organism>
<dbReference type="Proteomes" id="UP000001505">
    <property type="component" value="Chromosome"/>
</dbReference>
<evidence type="ECO:0000313" key="1">
    <source>
        <dbReference type="EMBL" id="ADI37799.1"/>
    </source>
</evidence>
<protein>
    <submittedName>
        <fullName evidence="1">Uncharacterized protein</fullName>
    </submittedName>
</protein>
<dbReference type="AlphaFoldDB" id="D6YUI8"/>
<keyword evidence="2" id="KW-1185">Reference proteome</keyword>
<name>D6YUI8_WADCW</name>
<proteinExistence type="predicted"/>
<gene>
    <name evidence="1" type="ordered locus">wcw_0427</name>
</gene>
<dbReference type="HOGENOM" id="CLU_2921622_0_0_0"/>
<dbReference type="EMBL" id="CP001928">
    <property type="protein sequence ID" value="ADI37799.1"/>
    <property type="molecule type" value="Genomic_DNA"/>
</dbReference>
<dbReference type="KEGG" id="wch:wcw_0427"/>
<dbReference type="STRING" id="716544.wcw_0427"/>
<accession>D6YUI8</accession>
<sequence>MIKRLLFKKAAFYFHYLAATRVISNRSRSGYNTPYSSYDETCNRIGRENANAKNCQCNPNN</sequence>
<evidence type="ECO:0000313" key="2">
    <source>
        <dbReference type="Proteomes" id="UP000001505"/>
    </source>
</evidence>